<keyword evidence="9" id="KW-1185">Reference proteome</keyword>
<dbReference type="AlphaFoldDB" id="A0A4Z0WHI0"/>
<dbReference type="GO" id="GO:0009245">
    <property type="term" value="P:lipid A biosynthetic process"/>
    <property type="evidence" value="ECO:0007669"/>
    <property type="project" value="UniProtKB-UniRule"/>
</dbReference>
<dbReference type="NCBIfam" id="TIGR01852">
    <property type="entry name" value="lipid_A_lpxA"/>
    <property type="match status" value="1"/>
</dbReference>
<evidence type="ECO:0000313" key="9">
    <source>
        <dbReference type="Proteomes" id="UP000297475"/>
    </source>
</evidence>
<evidence type="ECO:0000259" key="7">
    <source>
        <dbReference type="Pfam" id="PF13720"/>
    </source>
</evidence>
<comment type="function">
    <text evidence="6">Involved in the biosynthesis of lipid A, a phosphorylated glycolipid that anchors the lipopolysaccharide to the outer membrane of the cell.</text>
</comment>
<accession>A0A4Z0WHI0</accession>
<evidence type="ECO:0000313" key="8">
    <source>
        <dbReference type="EMBL" id="TGG95131.1"/>
    </source>
</evidence>
<sequence>MIHPTAIIDPGARLADDVDVGPYSVIGPDVEIGPGCVIGPHVVLQGPMRMGARNRVFQFASVGEECQDKKYAGEPTWLIIGDDNVIRECVTLQRGTVQDKGETRIGSRGLFMAYSHVAHDCVVGDDVILANSTQLAGHVQVADKAILGGGTLVHQFCQIGTHAMTGAGTVLFKDIPAFVMAQGNPAKPYAMNSEGLRRHQYPEASLRALKQAYRLVFRQGLTLEAAIARLQQDSDPSVQTFVESLRRSQRGILR</sequence>
<dbReference type="Proteomes" id="UP000297475">
    <property type="component" value="Unassembled WGS sequence"/>
</dbReference>
<proteinExistence type="inferred from homology"/>
<keyword evidence="3 6" id="KW-0808">Transferase</keyword>
<dbReference type="RefSeq" id="WP_135480547.1">
    <property type="nucleotide sequence ID" value="NZ_SRMF01000001.1"/>
</dbReference>
<name>A0A4Z0WHI0_9GAMM</name>
<dbReference type="PIRSF" id="PIRSF000456">
    <property type="entry name" value="UDP-GlcNAc_acltr"/>
    <property type="match status" value="1"/>
</dbReference>
<evidence type="ECO:0000256" key="2">
    <source>
        <dbReference type="ARBA" id="ARBA00022556"/>
    </source>
</evidence>
<dbReference type="UniPathway" id="UPA00359">
    <property type="reaction ID" value="UER00477"/>
</dbReference>
<comment type="similarity">
    <text evidence="6">Belongs to the transferase hexapeptide repeat family. LpxA subfamily.</text>
</comment>
<organism evidence="8 9">
    <name type="scientific">Natronospirillum operosum</name>
    <dbReference type="NCBI Taxonomy" id="2759953"/>
    <lineage>
        <taxon>Bacteria</taxon>
        <taxon>Pseudomonadati</taxon>
        <taxon>Pseudomonadota</taxon>
        <taxon>Gammaproteobacteria</taxon>
        <taxon>Oceanospirillales</taxon>
        <taxon>Natronospirillaceae</taxon>
        <taxon>Natronospirillum</taxon>
    </lineage>
</organism>
<dbReference type="Pfam" id="PF13720">
    <property type="entry name" value="Acetyltransf_11"/>
    <property type="match status" value="1"/>
</dbReference>
<dbReference type="Gene3D" id="2.160.10.10">
    <property type="entry name" value="Hexapeptide repeat proteins"/>
    <property type="match status" value="1"/>
</dbReference>
<dbReference type="InterPro" id="IPR001451">
    <property type="entry name" value="Hexapep"/>
</dbReference>
<keyword evidence="6" id="KW-0677">Repeat</keyword>
<dbReference type="PANTHER" id="PTHR43480:SF1">
    <property type="entry name" value="ACYL-[ACYL-CARRIER-PROTEIN]--UDP-N-ACETYLGLUCOSAMINE O-ACYLTRANSFERASE, MITOCHONDRIAL-RELATED"/>
    <property type="match status" value="1"/>
</dbReference>
<dbReference type="NCBIfam" id="NF003657">
    <property type="entry name" value="PRK05289.1"/>
    <property type="match status" value="1"/>
</dbReference>
<evidence type="ECO:0000256" key="1">
    <source>
        <dbReference type="ARBA" id="ARBA00022516"/>
    </source>
</evidence>
<dbReference type="EMBL" id="SRMF01000001">
    <property type="protein sequence ID" value="TGG95131.1"/>
    <property type="molecule type" value="Genomic_DNA"/>
</dbReference>
<feature type="domain" description="UDP N-acetylglucosamine O-acyltransferase C-terminal" evidence="7">
    <location>
        <begin position="174"/>
        <end position="252"/>
    </location>
</feature>
<dbReference type="GO" id="GO:0008780">
    <property type="term" value="F:acyl-[acyl-carrier-protein]-UDP-N-acetylglucosamine O-acyltransferase activity"/>
    <property type="evidence" value="ECO:0007669"/>
    <property type="project" value="UniProtKB-UniRule"/>
</dbReference>
<dbReference type="InterPro" id="IPR011004">
    <property type="entry name" value="Trimer_LpxA-like_sf"/>
</dbReference>
<dbReference type="CDD" id="cd03351">
    <property type="entry name" value="LbH_UDP-GlcNAc_AT"/>
    <property type="match status" value="1"/>
</dbReference>
<gene>
    <name evidence="6 8" type="primary">lpxA</name>
    <name evidence="8" type="ORF">E4656_01510</name>
</gene>
<evidence type="ECO:0000256" key="5">
    <source>
        <dbReference type="ARBA" id="ARBA00023315"/>
    </source>
</evidence>
<dbReference type="EC" id="2.3.1.129" evidence="6"/>
<dbReference type="OrthoDB" id="9807278at2"/>
<protein>
    <recommendedName>
        <fullName evidence="6">Acyl-[acyl-carrier-protein]--UDP-N-acetylglucosamine O-acyltransferase</fullName>
        <shortName evidence="6">UDP-N-acetylglucosamine acyltransferase</shortName>
        <ecNumber evidence="6">2.3.1.129</ecNumber>
    </recommendedName>
</protein>
<comment type="caution">
    <text evidence="8">The sequence shown here is derived from an EMBL/GenBank/DDBJ whole genome shotgun (WGS) entry which is preliminary data.</text>
</comment>
<dbReference type="Pfam" id="PF00132">
    <property type="entry name" value="Hexapep"/>
    <property type="match status" value="1"/>
</dbReference>
<evidence type="ECO:0000256" key="4">
    <source>
        <dbReference type="ARBA" id="ARBA00023098"/>
    </source>
</evidence>
<dbReference type="GO" id="GO:0016020">
    <property type="term" value="C:membrane"/>
    <property type="evidence" value="ECO:0007669"/>
    <property type="project" value="GOC"/>
</dbReference>
<dbReference type="InterPro" id="IPR010137">
    <property type="entry name" value="Lipid_A_LpxA"/>
</dbReference>
<comment type="pathway">
    <text evidence="6">Glycolipid biosynthesis; lipid IV(A) biosynthesis; lipid IV(A) from (3R)-3-hydroxytetradecanoyl-[acyl-carrier-protein] and UDP-N-acetyl-alpha-D-glucosamine: step 1/6.</text>
</comment>
<keyword evidence="6" id="KW-0963">Cytoplasm</keyword>
<dbReference type="InterPro" id="IPR029098">
    <property type="entry name" value="Acetyltransf_C"/>
</dbReference>
<comment type="catalytic activity">
    <reaction evidence="6">
        <text>a (3R)-hydroxyacyl-[ACP] + UDP-N-acetyl-alpha-D-glucosamine = a UDP-3-O-[(3R)-3-hydroxyacyl]-N-acetyl-alpha-D-glucosamine + holo-[ACP]</text>
        <dbReference type="Rhea" id="RHEA:67812"/>
        <dbReference type="Rhea" id="RHEA-COMP:9685"/>
        <dbReference type="Rhea" id="RHEA-COMP:9945"/>
        <dbReference type="ChEBI" id="CHEBI:57705"/>
        <dbReference type="ChEBI" id="CHEBI:64479"/>
        <dbReference type="ChEBI" id="CHEBI:78827"/>
        <dbReference type="ChEBI" id="CHEBI:173225"/>
        <dbReference type="EC" id="2.3.1.129"/>
    </reaction>
</comment>
<keyword evidence="5 6" id="KW-0012">Acyltransferase</keyword>
<dbReference type="HAMAP" id="MF_00387">
    <property type="entry name" value="LpxA"/>
    <property type="match status" value="1"/>
</dbReference>
<comment type="subunit">
    <text evidence="6">Homotrimer.</text>
</comment>
<reference evidence="8 9" key="1">
    <citation type="submission" date="2019-04" db="EMBL/GenBank/DDBJ databases">
        <title>Natronospirillum operosus gen. nov., sp. nov., a haloalkaliphilic satellite isolated from decaying biomass of laboratory culture of cyanobacterium Geitlerinema sp. and proposal of Natronospirillaceae fam. nov. and Saccharospirillaceae fam. nov.</title>
        <authorList>
            <person name="Kevbrin V."/>
            <person name="Boltyanskaya Y."/>
            <person name="Koziaeva V."/>
            <person name="Grouzdev D.S."/>
            <person name="Park M."/>
            <person name="Cho J."/>
        </authorList>
    </citation>
    <scope>NUCLEOTIDE SEQUENCE [LARGE SCALE GENOMIC DNA]</scope>
    <source>
        <strain evidence="8 9">G-116</strain>
    </source>
</reference>
<keyword evidence="1 6" id="KW-0444">Lipid biosynthesis</keyword>
<evidence type="ECO:0000256" key="6">
    <source>
        <dbReference type="HAMAP-Rule" id="MF_00387"/>
    </source>
</evidence>
<dbReference type="SUPFAM" id="SSF51161">
    <property type="entry name" value="Trimeric LpxA-like enzymes"/>
    <property type="match status" value="1"/>
</dbReference>
<keyword evidence="2 6" id="KW-0441">Lipid A biosynthesis</keyword>
<dbReference type="GO" id="GO:0005737">
    <property type="term" value="C:cytoplasm"/>
    <property type="evidence" value="ECO:0007669"/>
    <property type="project" value="UniProtKB-SubCell"/>
</dbReference>
<evidence type="ECO:0000256" key="3">
    <source>
        <dbReference type="ARBA" id="ARBA00022679"/>
    </source>
</evidence>
<comment type="subcellular location">
    <subcellularLocation>
        <location evidence="6">Cytoplasm</location>
    </subcellularLocation>
</comment>
<keyword evidence="4 6" id="KW-0443">Lipid metabolism</keyword>
<dbReference type="InterPro" id="IPR037157">
    <property type="entry name" value="Acetyltransf_C_sf"/>
</dbReference>
<dbReference type="Gene3D" id="1.20.1180.10">
    <property type="entry name" value="Udp N-acetylglucosamine O-acyltransferase, C-terminal domain"/>
    <property type="match status" value="1"/>
</dbReference>
<dbReference type="PANTHER" id="PTHR43480">
    <property type="entry name" value="ACYL-[ACYL-CARRIER-PROTEIN]--UDP-N-ACETYLGLUCOSAMINE O-ACYLTRANSFERASE"/>
    <property type="match status" value="1"/>
</dbReference>